<keyword evidence="7" id="KW-1185">Reference proteome</keyword>
<evidence type="ECO:0000313" key="6">
    <source>
        <dbReference type="EMBL" id="MBV6341604.1"/>
    </source>
</evidence>
<keyword evidence="2" id="KW-0902">Two-component regulatory system</keyword>
<protein>
    <submittedName>
        <fullName evidence="6">Response regulator</fullName>
    </submittedName>
</protein>
<feature type="region of interest" description="Disordered" evidence="4">
    <location>
        <begin position="240"/>
        <end position="270"/>
    </location>
</feature>
<evidence type="ECO:0000256" key="4">
    <source>
        <dbReference type="SAM" id="MobiDB-lite"/>
    </source>
</evidence>
<feature type="modified residue" description="4-aspartylphosphate" evidence="3">
    <location>
        <position position="53"/>
    </location>
</feature>
<comment type="caution">
    <text evidence="6">The sequence shown here is derived from an EMBL/GenBank/DDBJ whole genome shotgun (WGS) entry which is preliminary data.</text>
</comment>
<evidence type="ECO:0000313" key="7">
    <source>
        <dbReference type="Proteomes" id="UP001196980"/>
    </source>
</evidence>
<dbReference type="SMART" id="SM00448">
    <property type="entry name" value="REC"/>
    <property type="match status" value="1"/>
</dbReference>
<accession>A0ABS6RZN2</accession>
<feature type="compositionally biased region" description="Basic and acidic residues" evidence="4">
    <location>
        <begin position="355"/>
        <end position="388"/>
    </location>
</feature>
<dbReference type="PROSITE" id="PS50110">
    <property type="entry name" value="RESPONSE_REGULATORY"/>
    <property type="match status" value="1"/>
</dbReference>
<dbReference type="PANTHER" id="PTHR44591">
    <property type="entry name" value="STRESS RESPONSE REGULATOR PROTEIN 1"/>
    <property type="match status" value="1"/>
</dbReference>
<dbReference type="InterPro" id="IPR001789">
    <property type="entry name" value="Sig_transdc_resp-reg_receiver"/>
</dbReference>
<evidence type="ECO:0000259" key="5">
    <source>
        <dbReference type="PROSITE" id="PS50110"/>
    </source>
</evidence>
<name>A0ABS6RZN2_9BACT</name>
<sequence>MPKKLMLADDSITIQKVVELILSEEDIDVSSVGDGQEAMSKLKSSKPDVILADIDMPKMNGYDLCKEVKNNPATAHIPVVLLVGAFEPINEQKVRDVGADDFLIKPFESNEFLKKIHSILDRIPKPAKSPAKEPPAGNGKNDADLEPLELGDSSMLDEKDMQALLEETMVEETAAFEEEHPDSDDSDEANFADDDLTTKELQDIIETLREPGAAEPEDSDSGDLDMEKMIGSLLEETVIDNPDADMQSPPDKGFGGFDNGDGDGGIDSDTFKELMSSITDDMADTSDGQDDMAMTSMLDNIGDKLGDSDIEEVGETVFQDEDNMQDIVASLVEQAEGKAVEDSTEMPVFDTPPVYKKEKPVKQPPEREDRKFEAKPAHRPEQDYRVTHEPSTSGGVLLSINDVVGMLKHHIDDKVSNLLQEGDLNSLFAQAINAYVDQRFKDINIGFDEIISEAINTRIDKLIGQVNIESIINQVISSTIKGIMGSLTGEMFKVSKEVTERLTKQVMDESIPTLKAEVEKVIHKTVSGVAERLIKEEIDQIRSEFL</sequence>
<dbReference type="InterPro" id="IPR050595">
    <property type="entry name" value="Bact_response_regulator"/>
</dbReference>
<feature type="domain" description="Response regulatory" evidence="5">
    <location>
        <begin position="4"/>
        <end position="120"/>
    </location>
</feature>
<reference evidence="6 7" key="1">
    <citation type="journal article" date="2020" name="J Geophys Res Biogeosci">
        <title>Magnetotaxis as an Adaptation to Enable Bacterial Shuttling of Microbial Sulfur and Sulfur Cycling Across Aquatic Oxic#Anoxic Interfaces.</title>
        <authorList>
            <person name="Li J."/>
            <person name="Liu P."/>
            <person name="Wang J."/>
            <person name="Roberts A.P."/>
            <person name="Pan Y."/>
        </authorList>
    </citation>
    <scope>NUCLEOTIDE SEQUENCE [LARGE SCALE GENOMIC DNA]</scope>
    <source>
        <strain evidence="6 7">MYR-1_YQ</strain>
    </source>
</reference>
<keyword evidence="1 3" id="KW-0597">Phosphoprotein</keyword>
<dbReference type="Pfam" id="PF00072">
    <property type="entry name" value="Response_reg"/>
    <property type="match status" value="1"/>
</dbReference>
<evidence type="ECO:0000256" key="1">
    <source>
        <dbReference type="ARBA" id="ARBA00022553"/>
    </source>
</evidence>
<dbReference type="RefSeq" id="WP_218252238.1">
    <property type="nucleotide sequence ID" value="NZ_JABXWD010000127.1"/>
</dbReference>
<feature type="region of interest" description="Disordered" evidence="4">
    <location>
        <begin position="175"/>
        <end position="195"/>
    </location>
</feature>
<feature type="region of interest" description="Disordered" evidence="4">
    <location>
        <begin position="338"/>
        <end position="391"/>
    </location>
</feature>
<dbReference type="EMBL" id="JABXWD010000127">
    <property type="protein sequence ID" value="MBV6341604.1"/>
    <property type="molecule type" value="Genomic_DNA"/>
</dbReference>
<gene>
    <name evidence="6" type="ORF">HWQ67_08400</name>
</gene>
<evidence type="ECO:0000256" key="2">
    <source>
        <dbReference type="ARBA" id="ARBA00023012"/>
    </source>
</evidence>
<dbReference type="Proteomes" id="UP001196980">
    <property type="component" value="Unassembled WGS sequence"/>
</dbReference>
<proteinExistence type="predicted"/>
<dbReference type="PANTHER" id="PTHR44591:SF14">
    <property type="entry name" value="PROTEIN PILG"/>
    <property type="match status" value="1"/>
</dbReference>
<organism evidence="6 7">
    <name type="scientific">Candidatus Magnetobacterium casense</name>
    <dbReference type="NCBI Taxonomy" id="1455061"/>
    <lineage>
        <taxon>Bacteria</taxon>
        <taxon>Pseudomonadati</taxon>
        <taxon>Nitrospirota</taxon>
        <taxon>Thermodesulfovibrionia</taxon>
        <taxon>Thermodesulfovibrionales</taxon>
        <taxon>Candidatus Magnetobacteriaceae</taxon>
        <taxon>Candidatus Magnetobacterium</taxon>
    </lineage>
</organism>
<evidence type="ECO:0000256" key="3">
    <source>
        <dbReference type="PROSITE-ProRule" id="PRU00169"/>
    </source>
</evidence>
<feature type="region of interest" description="Disordered" evidence="4">
    <location>
        <begin position="124"/>
        <end position="148"/>
    </location>
</feature>